<dbReference type="Gene3D" id="3.40.50.300">
    <property type="entry name" value="P-loop containing nucleotide triphosphate hydrolases"/>
    <property type="match status" value="1"/>
</dbReference>
<dbReference type="InterPro" id="IPR036185">
    <property type="entry name" value="DNA_heli_DnaB-like_N_sf"/>
</dbReference>
<dbReference type="Gene3D" id="1.10.860.10">
    <property type="entry name" value="DNAb Helicase, Chain A"/>
    <property type="match status" value="1"/>
</dbReference>
<gene>
    <name evidence="4" type="ORF">G7068_03225</name>
</gene>
<organism evidence="4 5">
    <name type="scientific">Leucobacter viscericola</name>
    <dbReference type="NCBI Taxonomy" id="2714935"/>
    <lineage>
        <taxon>Bacteria</taxon>
        <taxon>Bacillati</taxon>
        <taxon>Actinomycetota</taxon>
        <taxon>Actinomycetes</taxon>
        <taxon>Micrococcales</taxon>
        <taxon>Microbacteriaceae</taxon>
        <taxon>Leucobacter</taxon>
    </lineage>
</organism>
<protein>
    <submittedName>
        <fullName evidence="4">AAA family ATPase</fullName>
    </submittedName>
</protein>
<proteinExistence type="predicted"/>
<sequence length="406" mass="45151">MAGTKAEQMLLGALLLSPKMYPFTTEEVSRADFTDDRLGIIYEGIGQMRSAGNHVDSITVADAFPEWDVRGLSMVELMTWAEPQEVYPGAAETYARTVRTDALNRSAQFVAQYLMDETRDGGSSPADLITKARGLLDAAIDGASSNRIKTKLLGELLEMEDRRDWVIPGMLERQDRLILTAGEGVGKSTFARQIVVMSSAGLHPLLRDVEIKNSREWFSPQLISPVRVLVIDAENSELQWRRAVRKMVEEAKRIGNADPGEEIRIAAGRRINLTKGSDLADIHRLVDEHKPDLLYIGPLYKATDGAITNDDHASPLIKALDSLRERGLALIMEGHAKKGEGNPDTRDLRPRGSAALTGWPEFGIGIGGEQNDEIAPLIHWRGARDTNHMWPKNLRRGRDWWPFEIG</sequence>
<accession>A0A6G7XCX7</accession>
<evidence type="ECO:0000313" key="4">
    <source>
        <dbReference type="EMBL" id="QIK62326.1"/>
    </source>
</evidence>
<dbReference type="GO" id="GO:0003677">
    <property type="term" value="F:DNA binding"/>
    <property type="evidence" value="ECO:0007669"/>
    <property type="project" value="UniProtKB-KW"/>
</dbReference>
<dbReference type="EMBL" id="CP049863">
    <property type="protein sequence ID" value="QIK62326.1"/>
    <property type="molecule type" value="Genomic_DNA"/>
</dbReference>
<name>A0A6G7XCX7_9MICO</name>
<dbReference type="InterPro" id="IPR027417">
    <property type="entry name" value="P-loop_NTPase"/>
</dbReference>
<keyword evidence="2" id="KW-0238">DNA-binding</keyword>
<dbReference type="AlphaFoldDB" id="A0A6G7XCX7"/>
<dbReference type="Proteomes" id="UP000502677">
    <property type="component" value="Chromosome"/>
</dbReference>
<dbReference type="GO" id="GO:0005524">
    <property type="term" value="F:ATP binding"/>
    <property type="evidence" value="ECO:0007669"/>
    <property type="project" value="InterPro"/>
</dbReference>
<dbReference type="GO" id="GO:0003678">
    <property type="term" value="F:DNA helicase activity"/>
    <property type="evidence" value="ECO:0007669"/>
    <property type="project" value="InterPro"/>
</dbReference>
<reference evidence="4 5" key="1">
    <citation type="submission" date="2020-03" db="EMBL/GenBank/DDBJ databases">
        <title>Leucobacter sp. nov., isolated from beetles.</title>
        <authorList>
            <person name="Hyun D.-W."/>
            <person name="Bae J.-W."/>
        </authorList>
    </citation>
    <scope>NUCLEOTIDE SEQUENCE [LARGE SCALE GENOMIC DNA]</scope>
    <source>
        <strain evidence="4 5">HDW9C</strain>
    </source>
</reference>
<keyword evidence="5" id="KW-1185">Reference proteome</keyword>
<dbReference type="SUPFAM" id="SSF52540">
    <property type="entry name" value="P-loop containing nucleoside triphosphate hydrolases"/>
    <property type="match status" value="1"/>
</dbReference>
<dbReference type="InterPro" id="IPR016136">
    <property type="entry name" value="DNA_helicase_N/primase_C"/>
</dbReference>
<dbReference type="GO" id="GO:0006260">
    <property type="term" value="P:DNA replication"/>
    <property type="evidence" value="ECO:0007669"/>
    <property type="project" value="UniProtKB-KW"/>
</dbReference>
<dbReference type="RefSeq" id="WP_166288784.1">
    <property type="nucleotide sequence ID" value="NZ_CP049863.1"/>
</dbReference>
<dbReference type="Pfam" id="PF00772">
    <property type="entry name" value="DnaB"/>
    <property type="match status" value="1"/>
</dbReference>
<evidence type="ECO:0000313" key="5">
    <source>
        <dbReference type="Proteomes" id="UP000502677"/>
    </source>
</evidence>
<evidence type="ECO:0000256" key="2">
    <source>
        <dbReference type="ARBA" id="ARBA00023125"/>
    </source>
</evidence>
<keyword evidence="1" id="KW-0235">DNA replication</keyword>
<dbReference type="SUPFAM" id="SSF48024">
    <property type="entry name" value="N-terminal domain of DnaB helicase"/>
    <property type="match status" value="1"/>
</dbReference>
<dbReference type="KEGG" id="lvi:G7068_03225"/>
<feature type="domain" description="DNA helicase DnaB-like N-terminal" evidence="3">
    <location>
        <begin position="5"/>
        <end position="68"/>
    </location>
</feature>
<dbReference type="InterPro" id="IPR007693">
    <property type="entry name" value="DNA_helicase_DnaB-like_N"/>
</dbReference>
<evidence type="ECO:0000259" key="3">
    <source>
        <dbReference type="Pfam" id="PF00772"/>
    </source>
</evidence>
<evidence type="ECO:0000256" key="1">
    <source>
        <dbReference type="ARBA" id="ARBA00022705"/>
    </source>
</evidence>
<dbReference type="Pfam" id="PF13481">
    <property type="entry name" value="AAA_25"/>
    <property type="match status" value="1"/>
</dbReference>